<reference evidence="2 3" key="1">
    <citation type="submission" date="2020-09" db="EMBL/GenBank/DDBJ databases">
        <title>Investigation of environmental microbe.</title>
        <authorList>
            <person name="Ou Y."/>
            <person name="Kang Q."/>
        </authorList>
    </citation>
    <scope>NUCLEOTIDE SEQUENCE [LARGE SCALE GENOMIC DNA]</scope>
    <source>
        <strain evidence="2 3">KJZ-9</strain>
    </source>
</reference>
<dbReference type="Proteomes" id="UP000516421">
    <property type="component" value="Chromosome"/>
</dbReference>
<organism evidence="2 3">
    <name type="scientific">Rothia amarae</name>
    <dbReference type="NCBI Taxonomy" id="169480"/>
    <lineage>
        <taxon>Bacteria</taxon>
        <taxon>Bacillati</taxon>
        <taxon>Actinomycetota</taxon>
        <taxon>Actinomycetes</taxon>
        <taxon>Micrococcales</taxon>
        <taxon>Micrococcaceae</taxon>
        <taxon>Rothia</taxon>
    </lineage>
</organism>
<feature type="domain" description="Spore protein YkvP/CgeB glycosyl transferase-like" evidence="1">
    <location>
        <begin position="203"/>
        <end position="345"/>
    </location>
</feature>
<gene>
    <name evidence="2" type="ORF">IDM48_08715</name>
</gene>
<evidence type="ECO:0000259" key="1">
    <source>
        <dbReference type="Pfam" id="PF13524"/>
    </source>
</evidence>
<proteinExistence type="predicted"/>
<accession>A0A7H2BIG1</accession>
<dbReference type="Pfam" id="PF13524">
    <property type="entry name" value="Glyco_trans_1_2"/>
    <property type="match status" value="1"/>
</dbReference>
<keyword evidence="3" id="KW-1185">Reference proteome</keyword>
<dbReference type="EMBL" id="CP061538">
    <property type="protein sequence ID" value="QNV39457.1"/>
    <property type="molecule type" value="Genomic_DNA"/>
</dbReference>
<name>A0A7H2BIG1_9MICC</name>
<dbReference type="InterPro" id="IPR055259">
    <property type="entry name" value="YkvP/CgeB_Glyco_trans-like"/>
</dbReference>
<evidence type="ECO:0000313" key="2">
    <source>
        <dbReference type="EMBL" id="QNV39457.1"/>
    </source>
</evidence>
<sequence length="350" mass="40408">MNLKSSVMERKWFMAKQEKLLIISPAFHGYCYSIADGFKELGYETVIHRYDAFDGASAKIRNKVQYELPSKIGFDGQKAAEKHATAVAIAKLNEVRPDKLIVIKADTLGDGFWERVKRLNIPYMLWLYDDLKRHRYSIDFLKQLPVVLSYARSEAEEFSNAGINAYFAPNGYDPKLADPPSHRTQEIVFVGSRYENRVEMMLHLQDAGIPVRVYGRGWSHHPYDRLRMWEWNRPNLPAERDVPLKEAYQIQAGAAGAINIHGLQAGLAMRTFEVPGMNGLQLIDRPDVEEFYDVGKEVLLYQSNDELVELCQRVISDPQWSESIREAGRKRSLAEHTFFHRAQKMDRLWV</sequence>
<keyword evidence="2" id="KW-0808">Transferase</keyword>
<dbReference type="AlphaFoldDB" id="A0A7H2BIG1"/>
<dbReference type="GO" id="GO:0016740">
    <property type="term" value="F:transferase activity"/>
    <property type="evidence" value="ECO:0007669"/>
    <property type="project" value="UniProtKB-KW"/>
</dbReference>
<evidence type="ECO:0000313" key="3">
    <source>
        <dbReference type="Proteomes" id="UP000516421"/>
    </source>
</evidence>
<protein>
    <submittedName>
        <fullName evidence="2">Glycosyltransferase</fullName>
    </submittedName>
</protein>
<dbReference type="KEGG" id="rama:IDM48_08715"/>